<dbReference type="Pfam" id="PF12833">
    <property type="entry name" value="HTH_18"/>
    <property type="match status" value="1"/>
</dbReference>
<feature type="domain" description="HTH araC/xylS-type" evidence="4">
    <location>
        <begin position="166"/>
        <end position="264"/>
    </location>
</feature>
<reference evidence="5 6" key="1">
    <citation type="submission" date="2010-02" db="EMBL/GenBank/DDBJ databases">
        <authorList>
            <person name="Weinstock G."/>
            <person name="Sodergren E."/>
            <person name="Clifton S."/>
            <person name="Fulton L."/>
            <person name="Fulton B."/>
            <person name="Courtney L."/>
            <person name="Fronick C."/>
            <person name="Harrison M."/>
            <person name="Strong C."/>
            <person name="Farmer C."/>
            <person name="Delahaunty K."/>
            <person name="Markovic C."/>
            <person name="Hall O."/>
            <person name="Minx P."/>
            <person name="Tomlinson C."/>
            <person name="Mitreva M."/>
            <person name="Nelson J."/>
            <person name="Hou S."/>
            <person name="Wollam A."/>
            <person name="Pepin K.H."/>
            <person name="Johnson M."/>
            <person name="Bhonagiri V."/>
            <person name="Zhang X."/>
            <person name="Suruliraj S."/>
            <person name="Warren W."/>
            <person name="Chinwalla A."/>
            <person name="Mardis E.R."/>
            <person name="Wilson R.K."/>
        </authorList>
    </citation>
    <scope>NUCLEOTIDE SEQUENCE [LARGE SCALE GENOMIC DNA]</scope>
    <source>
        <strain evidence="5 6">DSM 2876</strain>
    </source>
</reference>
<keyword evidence="1" id="KW-0805">Transcription regulation</keyword>
<dbReference type="GO" id="GO:0043565">
    <property type="term" value="F:sequence-specific DNA binding"/>
    <property type="evidence" value="ECO:0007669"/>
    <property type="project" value="InterPro"/>
</dbReference>
<dbReference type="GO" id="GO:0003700">
    <property type="term" value="F:DNA-binding transcription factor activity"/>
    <property type="evidence" value="ECO:0007669"/>
    <property type="project" value="InterPro"/>
</dbReference>
<evidence type="ECO:0000313" key="6">
    <source>
        <dbReference type="Proteomes" id="UP000006238"/>
    </source>
</evidence>
<dbReference type="eggNOG" id="COG2207">
    <property type="taxonomic scope" value="Bacteria"/>
</dbReference>
<dbReference type="InterPro" id="IPR020449">
    <property type="entry name" value="Tscrpt_reg_AraC-type_HTH"/>
</dbReference>
<dbReference type="Gene3D" id="1.10.10.60">
    <property type="entry name" value="Homeodomain-like"/>
    <property type="match status" value="2"/>
</dbReference>
<keyword evidence="6" id="KW-1185">Reference proteome</keyword>
<name>D4S229_9FIRM</name>
<evidence type="ECO:0000256" key="3">
    <source>
        <dbReference type="ARBA" id="ARBA00023163"/>
    </source>
</evidence>
<dbReference type="PANTHER" id="PTHR43280:SF2">
    <property type="entry name" value="HTH-TYPE TRANSCRIPTIONAL REGULATOR EXSA"/>
    <property type="match status" value="1"/>
</dbReference>
<dbReference type="InterPro" id="IPR014710">
    <property type="entry name" value="RmlC-like_jellyroll"/>
</dbReference>
<protein>
    <submittedName>
        <fullName evidence="5">Transcriptional regulator, AraC family</fullName>
    </submittedName>
</protein>
<dbReference type="EMBL" id="ABWN01000036">
    <property type="protein sequence ID" value="EFF67731.1"/>
    <property type="molecule type" value="Genomic_DNA"/>
</dbReference>
<dbReference type="InterPro" id="IPR003313">
    <property type="entry name" value="AraC-bd"/>
</dbReference>
<dbReference type="InterPro" id="IPR018062">
    <property type="entry name" value="HTH_AraC-typ_CS"/>
</dbReference>
<keyword evidence="2" id="KW-0238">DNA-binding</keyword>
<evidence type="ECO:0000259" key="4">
    <source>
        <dbReference type="PROSITE" id="PS01124"/>
    </source>
</evidence>
<proteinExistence type="predicted"/>
<evidence type="ECO:0000313" key="5">
    <source>
        <dbReference type="EMBL" id="EFF67731.1"/>
    </source>
</evidence>
<dbReference type="HOGENOM" id="CLU_000445_88_3_9"/>
<organism evidence="5 6">
    <name type="scientific">Eshraghiella crossota DSM 2876</name>
    <dbReference type="NCBI Taxonomy" id="511680"/>
    <lineage>
        <taxon>Bacteria</taxon>
        <taxon>Bacillati</taxon>
        <taxon>Bacillota</taxon>
        <taxon>Clostridia</taxon>
        <taxon>Lachnospirales</taxon>
        <taxon>Lachnospiraceae</taxon>
        <taxon>Eshraghiella</taxon>
    </lineage>
</organism>
<dbReference type="AlphaFoldDB" id="D4S229"/>
<dbReference type="SUPFAM" id="SSF46689">
    <property type="entry name" value="Homeodomain-like"/>
    <property type="match status" value="1"/>
</dbReference>
<sequence>MGDVSMHLTFKETKDEVYAAQRVSKHVPPHLHNALEIVCVTEGTLEMGVGQELYHMEKGDIGFVFSDIIHHYQVFSEKTSRADYILVPSSFAGVFKDKIQGYAPKYPVIRAGQIEPDVYNAIQAIIQMEENEPMIVQAYVQIVLARCIGKMKLVEKSCVGSDDLIYRTVSYVSGNFRKKFSLEDMAHDLGVSKYVLSRVFSKTFHRNFNQYLNDARLSYACTRLVNSGDTILDICLDSGFDSQRTFNRAFKERYRITPSEYRKLKR</sequence>
<dbReference type="PROSITE" id="PS01124">
    <property type="entry name" value="HTH_ARAC_FAMILY_2"/>
    <property type="match status" value="1"/>
</dbReference>
<dbReference type="PRINTS" id="PR00032">
    <property type="entry name" value="HTHARAC"/>
</dbReference>
<dbReference type="Proteomes" id="UP000006238">
    <property type="component" value="Unassembled WGS sequence"/>
</dbReference>
<comment type="caution">
    <text evidence="5">The sequence shown here is derived from an EMBL/GenBank/DDBJ whole genome shotgun (WGS) entry which is preliminary data.</text>
</comment>
<dbReference type="PANTHER" id="PTHR43280">
    <property type="entry name" value="ARAC-FAMILY TRANSCRIPTIONAL REGULATOR"/>
    <property type="match status" value="1"/>
</dbReference>
<gene>
    <name evidence="5" type="ORF">BUTYVIB_02151</name>
</gene>
<accession>D4S229</accession>
<keyword evidence="3" id="KW-0804">Transcription</keyword>
<dbReference type="SMART" id="SM00342">
    <property type="entry name" value="HTH_ARAC"/>
    <property type="match status" value="1"/>
</dbReference>
<dbReference type="InterPro" id="IPR011051">
    <property type="entry name" value="RmlC_Cupin_sf"/>
</dbReference>
<dbReference type="PROSITE" id="PS00041">
    <property type="entry name" value="HTH_ARAC_FAMILY_1"/>
    <property type="match status" value="1"/>
</dbReference>
<evidence type="ECO:0000256" key="1">
    <source>
        <dbReference type="ARBA" id="ARBA00023015"/>
    </source>
</evidence>
<evidence type="ECO:0000256" key="2">
    <source>
        <dbReference type="ARBA" id="ARBA00023125"/>
    </source>
</evidence>
<dbReference type="SUPFAM" id="SSF51182">
    <property type="entry name" value="RmlC-like cupins"/>
    <property type="match status" value="1"/>
</dbReference>
<dbReference type="InterPro" id="IPR009057">
    <property type="entry name" value="Homeodomain-like_sf"/>
</dbReference>
<dbReference type="Gene3D" id="2.60.120.10">
    <property type="entry name" value="Jelly Rolls"/>
    <property type="match status" value="1"/>
</dbReference>
<dbReference type="Pfam" id="PF02311">
    <property type="entry name" value="AraC_binding"/>
    <property type="match status" value="1"/>
</dbReference>
<dbReference type="InterPro" id="IPR018060">
    <property type="entry name" value="HTH_AraC"/>
</dbReference>